<dbReference type="AlphaFoldDB" id="A0A833JRU1"/>
<gene>
    <name evidence="2" type="ORF">F6453_1324</name>
</gene>
<feature type="domain" description="PilZ" evidence="1">
    <location>
        <begin position="7"/>
        <end position="95"/>
    </location>
</feature>
<name>A0A833JRU1_MARNT</name>
<comment type="caution">
    <text evidence="2">The sequence shown here is derived from an EMBL/GenBank/DDBJ whole genome shotgun (WGS) entry which is preliminary data.</text>
</comment>
<dbReference type="Proteomes" id="UP000469950">
    <property type="component" value="Unassembled WGS sequence"/>
</dbReference>
<accession>A0A833JRU1</accession>
<organism evidence="2 3">
    <name type="scientific">Marinobacter nauticus</name>
    <name type="common">Marinobacter hydrocarbonoclasticus</name>
    <name type="synonym">Marinobacter aquaeolei</name>
    <dbReference type="NCBI Taxonomy" id="2743"/>
    <lineage>
        <taxon>Bacteria</taxon>
        <taxon>Pseudomonadati</taxon>
        <taxon>Pseudomonadota</taxon>
        <taxon>Gammaproteobacteria</taxon>
        <taxon>Pseudomonadales</taxon>
        <taxon>Marinobacteraceae</taxon>
        <taxon>Marinobacter</taxon>
    </lineage>
</organism>
<evidence type="ECO:0000259" key="1">
    <source>
        <dbReference type="Pfam" id="PF07238"/>
    </source>
</evidence>
<proteinExistence type="predicted"/>
<dbReference type="SUPFAM" id="SSF141371">
    <property type="entry name" value="PilZ domain-like"/>
    <property type="match status" value="1"/>
</dbReference>
<evidence type="ECO:0000313" key="3">
    <source>
        <dbReference type="Proteomes" id="UP000469950"/>
    </source>
</evidence>
<dbReference type="InterPro" id="IPR009875">
    <property type="entry name" value="PilZ_domain"/>
</dbReference>
<dbReference type="Pfam" id="PF07238">
    <property type="entry name" value="PilZ"/>
    <property type="match status" value="1"/>
</dbReference>
<dbReference type="Gene3D" id="2.40.10.220">
    <property type="entry name" value="predicted glycosyltransferase like domains"/>
    <property type="match status" value="1"/>
</dbReference>
<protein>
    <recommendedName>
        <fullName evidence="1">PilZ domain-containing protein</fullName>
    </recommendedName>
</protein>
<reference evidence="2 3" key="1">
    <citation type="submission" date="2019-10" db="EMBL/GenBank/DDBJ databases">
        <title>Draft genome sequence of Marinobacter hydrocarbonoclasticus NCT7M from the microbiome of the marine copepod.</title>
        <authorList>
            <person name="Nuttall R."/>
            <person name="Sharma G."/>
            <person name="Moisander P."/>
        </authorList>
    </citation>
    <scope>NUCLEOTIDE SEQUENCE [LARGE SCALE GENOMIC DNA]</scope>
    <source>
        <strain evidence="2 3">NCT7M</strain>
    </source>
</reference>
<dbReference type="EMBL" id="WBMP01000005">
    <property type="protein sequence ID" value="KAE8546078.1"/>
    <property type="molecule type" value="Genomic_DNA"/>
</dbReference>
<sequence>MMKDYSEKRDFHRMQVNSTITIIGNDGEIHTGICRDLSAAGMQAAVERPFRIGEELRTRMESAGDQFPPLETLGEVVRCEPDGDGYLLGINIIEVTQ</sequence>
<evidence type="ECO:0000313" key="2">
    <source>
        <dbReference type="EMBL" id="KAE8546078.1"/>
    </source>
</evidence>
<dbReference type="GO" id="GO:0035438">
    <property type="term" value="F:cyclic-di-GMP binding"/>
    <property type="evidence" value="ECO:0007669"/>
    <property type="project" value="InterPro"/>
</dbReference>